<name>A0ABS7P3R2_9NOCA</name>
<dbReference type="RefSeq" id="WP_222684343.1">
    <property type="nucleotide sequence ID" value="NZ_JABUBT010000007.1"/>
</dbReference>
<dbReference type="Pfam" id="PF00300">
    <property type="entry name" value="His_Phos_1"/>
    <property type="match status" value="1"/>
</dbReference>
<dbReference type="PANTHER" id="PTHR48100:SF1">
    <property type="entry name" value="HISTIDINE PHOSPHATASE FAMILY PROTEIN-RELATED"/>
    <property type="match status" value="1"/>
</dbReference>
<dbReference type="InterPro" id="IPR029033">
    <property type="entry name" value="His_PPase_superfam"/>
</dbReference>
<keyword evidence="2" id="KW-1185">Reference proteome</keyword>
<dbReference type="Gene3D" id="3.40.50.1240">
    <property type="entry name" value="Phosphoglycerate mutase-like"/>
    <property type="match status" value="1"/>
</dbReference>
<dbReference type="CDD" id="cd07067">
    <property type="entry name" value="HP_PGM_like"/>
    <property type="match status" value="1"/>
</dbReference>
<sequence length="206" mass="22182">MQLLLIRHALPLASTDGADPHLADLGREQAARLPDALAPHGVVRIVSSPQRRAVETAGPLADARALGVDILDGLAEYDRDHAGYLPIEQAREQFPEQYARIKAGHLPDDVDLDAFVGRVEAALAQVIAETDADASVAVVAHGGVVNAVLHRLLNTVAPLTFPIDYCSITRVLVSRSGHRTVASVNETQHVLDLLPRYRMRSSSTSQ</sequence>
<dbReference type="SUPFAM" id="SSF53254">
    <property type="entry name" value="Phosphoglycerate mutase-like"/>
    <property type="match status" value="1"/>
</dbReference>
<protein>
    <submittedName>
        <fullName evidence="1">Histidine phosphatase family protein</fullName>
    </submittedName>
</protein>
<dbReference type="Proteomes" id="UP000825228">
    <property type="component" value="Unassembled WGS sequence"/>
</dbReference>
<comment type="caution">
    <text evidence="1">The sequence shown here is derived from an EMBL/GenBank/DDBJ whole genome shotgun (WGS) entry which is preliminary data.</text>
</comment>
<gene>
    <name evidence="1" type="ORF">HQ603_09705</name>
</gene>
<dbReference type="InterPro" id="IPR050275">
    <property type="entry name" value="PGM_Phosphatase"/>
</dbReference>
<accession>A0ABS7P3R2</accession>
<dbReference type="EMBL" id="JABUBU010000006">
    <property type="protein sequence ID" value="MBY6367030.1"/>
    <property type="molecule type" value="Genomic_DNA"/>
</dbReference>
<evidence type="ECO:0000313" key="1">
    <source>
        <dbReference type="EMBL" id="MBY6367030.1"/>
    </source>
</evidence>
<reference evidence="1 2" key="1">
    <citation type="submission" date="2020-06" db="EMBL/GenBank/DDBJ databases">
        <title>Taxonomy, biology and ecology of Rhodococcus bacteria occurring in California pistachio and other woody hosts as revealed by genome sequence analyses.</title>
        <authorList>
            <person name="Gai Y."/>
            <person name="Riely B."/>
        </authorList>
    </citation>
    <scope>NUCLEOTIDE SEQUENCE [LARGE SCALE GENOMIC DNA]</scope>
    <source>
        <strain evidence="1 2">BP-281</strain>
    </source>
</reference>
<dbReference type="SMART" id="SM00855">
    <property type="entry name" value="PGAM"/>
    <property type="match status" value="1"/>
</dbReference>
<dbReference type="InterPro" id="IPR013078">
    <property type="entry name" value="His_Pase_superF_clade-1"/>
</dbReference>
<proteinExistence type="predicted"/>
<dbReference type="PANTHER" id="PTHR48100">
    <property type="entry name" value="BROAD-SPECIFICITY PHOSPHATASE YOR283W-RELATED"/>
    <property type="match status" value="1"/>
</dbReference>
<evidence type="ECO:0000313" key="2">
    <source>
        <dbReference type="Proteomes" id="UP000825228"/>
    </source>
</evidence>
<organism evidence="1 2">
    <name type="scientific">Rhodococcoides corynebacterioides</name>
    <dbReference type="NCBI Taxonomy" id="53972"/>
    <lineage>
        <taxon>Bacteria</taxon>
        <taxon>Bacillati</taxon>
        <taxon>Actinomycetota</taxon>
        <taxon>Actinomycetes</taxon>
        <taxon>Mycobacteriales</taxon>
        <taxon>Nocardiaceae</taxon>
        <taxon>Rhodococcoides</taxon>
    </lineage>
</organism>